<feature type="region of interest" description="Disordered" evidence="1">
    <location>
        <begin position="48"/>
        <end position="67"/>
    </location>
</feature>
<name>A0A2U8UIY9_9CAUD</name>
<accession>A0A2U8UIY9</accession>
<protein>
    <submittedName>
        <fullName evidence="2">Uncharacterized protein</fullName>
    </submittedName>
</protein>
<gene>
    <name evidence="2" type="primary">3</name>
    <name evidence="2" type="ORF">PBI_HYPERION_3</name>
</gene>
<evidence type="ECO:0000313" key="3">
    <source>
        <dbReference type="Proteomes" id="UP000246630"/>
    </source>
</evidence>
<reference evidence="2 3" key="1">
    <citation type="submission" date="2018-03" db="EMBL/GenBank/DDBJ databases">
        <authorList>
            <person name="Stanton A.-C.J."/>
            <person name="Garlena R.A."/>
            <person name="Russell D.A."/>
            <person name="Pope W.H."/>
            <person name="Jacobs-Sera D."/>
            <person name="Hatfull G.F."/>
        </authorList>
    </citation>
    <scope>NUCLEOTIDE SEQUENCE [LARGE SCALE GENOMIC DNA]</scope>
</reference>
<keyword evidence="3" id="KW-1185">Reference proteome</keyword>
<dbReference type="Proteomes" id="UP000246630">
    <property type="component" value="Segment"/>
</dbReference>
<dbReference type="EMBL" id="MH153803">
    <property type="protein sequence ID" value="AWN03521.1"/>
    <property type="molecule type" value="Genomic_DNA"/>
</dbReference>
<sequence length="67" mass="7811">MRARYAREIRRGILLARGRRRVKLTRGALWVDQLPLWEQAYRREQTAMVRDGRIRPPRGPSGIGGGR</sequence>
<proteinExistence type="predicted"/>
<organism evidence="2 3">
    <name type="scientific">Microbacterium phage Hyperion</name>
    <dbReference type="NCBI Taxonomy" id="2182354"/>
    <lineage>
        <taxon>Viruses</taxon>
        <taxon>Duplodnaviria</taxon>
        <taxon>Heunggongvirae</taxon>
        <taxon>Uroviricota</taxon>
        <taxon>Caudoviricetes</taxon>
        <taxon>Squashvirus</taxon>
        <taxon>Squashvirus hyperion</taxon>
    </lineage>
</organism>
<dbReference type="GeneID" id="54992064"/>
<evidence type="ECO:0000256" key="1">
    <source>
        <dbReference type="SAM" id="MobiDB-lite"/>
    </source>
</evidence>
<dbReference type="KEGG" id="vg:54992064"/>
<dbReference type="RefSeq" id="YP_009801545.1">
    <property type="nucleotide sequence ID" value="NC_047973.1"/>
</dbReference>
<evidence type="ECO:0000313" key="2">
    <source>
        <dbReference type="EMBL" id="AWN03521.1"/>
    </source>
</evidence>